<sequence>MCFDQKSSFGFAAVGFLMSVYVYRNTNNTRLAIGVFWFFLMEFLQGFQYFFINDCDNTYNQVLTLLGYIHICYQPFFTHVINSSLTRNPKIKDQYEVVLKLCLLGGSMLLGRYFLAQFTHTPMVSDFFDWSKGAPVADVSCRTQEWLRGEKLCTYKGNYHLAWSVPMYDPTYWSPSAAIHSFLMFGPFFVMKRNMILQGIILWASGPYLASWITPNLQEQASIWCFFSITQIGFMLYVVREQLILGGGNKSTTSIHQKDNSTPTKKPKKQ</sequence>
<feature type="transmembrane region" description="Helical" evidence="1">
    <location>
        <begin position="172"/>
        <end position="190"/>
    </location>
</feature>
<evidence type="ECO:0000256" key="1">
    <source>
        <dbReference type="SAM" id="Phobius"/>
    </source>
</evidence>
<proteinExistence type="predicted"/>
<organism evidence="2">
    <name type="scientific">Arcella intermedia</name>
    <dbReference type="NCBI Taxonomy" id="1963864"/>
    <lineage>
        <taxon>Eukaryota</taxon>
        <taxon>Amoebozoa</taxon>
        <taxon>Tubulinea</taxon>
        <taxon>Elardia</taxon>
        <taxon>Arcellinida</taxon>
        <taxon>Sphaerothecina</taxon>
        <taxon>Arcellidae</taxon>
        <taxon>Arcella</taxon>
    </lineage>
</organism>
<dbReference type="InterPro" id="IPR043912">
    <property type="entry name" value="DUF5765"/>
</dbReference>
<feature type="transmembrane region" description="Helical" evidence="1">
    <location>
        <begin position="97"/>
        <end position="115"/>
    </location>
</feature>
<dbReference type="AlphaFoldDB" id="A0A6B2LED7"/>
<reference evidence="2" key="1">
    <citation type="journal article" date="2020" name="J. Eukaryot. Microbiol.">
        <title>De novo Sequencing, Assembly and Annotation of the Transcriptome for the Free-Living Testate Amoeba Arcella intermedia.</title>
        <authorList>
            <person name="Ribeiro G.M."/>
            <person name="Porfirio-Sousa A.L."/>
            <person name="Maurer-Alcala X.X."/>
            <person name="Katz L.A."/>
            <person name="Lahr D.J.G."/>
        </authorList>
    </citation>
    <scope>NUCLEOTIDE SEQUENCE</scope>
</reference>
<keyword evidence="1" id="KW-0812">Transmembrane</keyword>
<feature type="transmembrane region" description="Helical" evidence="1">
    <location>
        <begin position="58"/>
        <end position="76"/>
    </location>
</feature>
<feature type="transmembrane region" description="Helical" evidence="1">
    <location>
        <begin position="31"/>
        <end position="52"/>
    </location>
</feature>
<keyword evidence="1" id="KW-1133">Transmembrane helix</keyword>
<evidence type="ECO:0000313" key="2">
    <source>
        <dbReference type="EMBL" id="NDV35151.1"/>
    </source>
</evidence>
<dbReference type="Pfam" id="PF19069">
    <property type="entry name" value="DUF5765"/>
    <property type="match status" value="1"/>
</dbReference>
<dbReference type="EMBL" id="GIBP01006182">
    <property type="protein sequence ID" value="NDV35151.1"/>
    <property type="molecule type" value="Transcribed_RNA"/>
</dbReference>
<name>A0A6B2LED7_9EUKA</name>
<protein>
    <submittedName>
        <fullName evidence="2">Uncharacterized protein</fullName>
    </submittedName>
</protein>
<accession>A0A6B2LED7</accession>
<keyword evidence="1" id="KW-0472">Membrane</keyword>